<sequence length="512" mass="56820">MLQLATVVEHHAEFRGDQVAVVFEQERLNWRQFAARVGRCAQLLQSLGVKRGDRVATVLANCRELLEVYWAVPSIGAVLVPLSPLLMASGLASLLRDSGAVCLITQRSMAPILEQLHDELPQLPADRILMIDGATPAYPGYSAQLENLPEGRPAPVSVSQDELFNVMYTSGTTGLPKGIMHSHFVRSMYCTLFASAWRMRPESVVLHTGAIVFNGAFVTLMPCFYLGARYVLQRQFDAEEAIEIIAREGVTHTMMVPAQIIALLNSPNFSAERLSSLEMILSLGAPLYQEHKDLLNRLLPDRFYELYGLTEGFWTILDKTQSLRKAGSVGSPPCFFQMRIVRDDGSDAAAGEVGEIVGRGPSLMLGYYGRPDLTEQAIRDGWLYTGDLGYADDEGYLYLVDRKKDMIDSGGVKIYPKDIEEVAARHPAVRDVAVFGVAHEKWGETPVAAVVLRANAAVRADELRDWINERVGARYQRLHAVQILDDFPRNAAGKTLKREMRDAYQPANGDDH</sequence>
<evidence type="ECO:0000313" key="3">
    <source>
        <dbReference type="EMBL" id="MBK7955038.1"/>
    </source>
</evidence>
<evidence type="ECO:0000259" key="1">
    <source>
        <dbReference type="Pfam" id="PF00501"/>
    </source>
</evidence>
<feature type="domain" description="AMP-binding enzyme C-terminal" evidence="2">
    <location>
        <begin position="419"/>
        <end position="494"/>
    </location>
</feature>
<name>A0A935TCS8_9PROT</name>
<dbReference type="InterPro" id="IPR000873">
    <property type="entry name" value="AMP-dep_synth/lig_dom"/>
</dbReference>
<dbReference type="Pfam" id="PF13193">
    <property type="entry name" value="AMP-binding_C"/>
    <property type="match status" value="1"/>
</dbReference>
<proteinExistence type="predicted"/>
<dbReference type="InterPro" id="IPR045851">
    <property type="entry name" value="AMP-bd_C_sf"/>
</dbReference>
<dbReference type="EMBL" id="JADJOT010000009">
    <property type="protein sequence ID" value="MBK7955038.1"/>
    <property type="molecule type" value="Genomic_DNA"/>
</dbReference>
<gene>
    <name evidence="3" type="ORF">IPK02_14395</name>
</gene>
<protein>
    <submittedName>
        <fullName evidence="3">AMP-binding protein</fullName>
    </submittedName>
</protein>
<dbReference type="PANTHER" id="PTHR43767">
    <property type="entry name" value="LONG-CHAIN-FATTY-ACID--COA LIGASE"/>
    <property type="match status" value="1"/>
</dbReference>
<dbReference type="Gene3D" id="3.30.300.30">
    <property type="match status" value="1"/>
</dbReference>
<dbReference type="InterPro" id="IPR020845">
    <property type="entry name" value="AMP-binding_CS"/>
</dbReference>
<organism evidence="3 4">
    <name type="scientific">Candidatus Accumulibacter affinis</name>
    <dbReference type="NCBI Taxonomy" id="2954384"/>
    <lineage>
        <taxon>Bacteria</taxon>
        <taxon>Pseudomonadati</taxon>
        <taxon>Pseudomonadota</taxon>
        <taxon>Betaproteobacteria</taxon>
        <taxon>Candidatus Accumulibacter</taxon>
    </lineage>
</organism>
<feature type="domain" description="AMP-dependent synthetase/ligase" evidence="1">
    <location>
        <begin position="9"/>
        <end position="368"/>
    </location>
</feature>
<dbReference type="Proteomes" id="UP000706151">
    <property type="component" value="Unassembled WGS sequence"/>
</dbReference>
<evidence type="ECO:0000259" key="2">
    <source>
        <dbReference type="Pfam" id="PF13193"/>
    </source>
</evidence>
<dbReference type="AlphaFoldDB" id="A0A935TCS8"/>
<dbReference type="PANTHER" id="PTHR43767:SF1">
    <property type="entry name" value="NONRIBOSOMAL PEPTIDE SYNTHASE PES1 (EUROFUNG)-RELATED"/>
    <property type="match status" value="1"/>
</dbReference>
<dbReference type="PROSITE" id="PS00455">
    <property type="entry name" value="AMP_BINDING"/>
    <property type="match status" value="1"/>
</dbReference>
<dbReference type="Pfam" id="PF00501">
    <property type="entry name" value="AMP-binding"/>
    <property type="match status" value="1"/>
</dbReference>
<evidence type="ECO:0000313" key="4">
    <source>
        <dbReference type="Proteomes" id="UP000706151"/>
    </source>
</evidence>
<comment type="caution">
    <text evidence="3">The sequence shown here is derived from an EMBL/GenBank/DDBJ whole genome shotgun (WGS) entry which is preliminary data.</text>
</comment>
<dbReference type="InterPro" id="IPR042099">
    <property type="entry name" value="ANL_N_sf"/>
</dbReference>
<reference evidence="3 4" key="1">
    <citation type="submission" date="2020-10" db="EMBL/GenBank/DDBJ databases">
        <title>Connecting structure to function with the recovery of over 1000 high-quality activated sludge metagenome-assembled genomes encoding full-length rRNA genes using long-read sequencing.</title>
        <authorList>
            <person name="Singleton C.M."/>
            <person name="Petriglieri F."/>
            <person name="Kristensen J.M."/>
            <person name="Kirkegaard R.H."/>
            <person name="Michaelsen T.Y."/>
            <person name="Andersen M.H."/>
            <person name="Karst S.M."/>
            <person name="Dueholm M.S."/>
            <person name="Nielsen P.H."/>
            <person name="Albertsen M."/>
        </authorList>
    </citation>
    <scope>NUCLEOTIDE SEQUENCE [LARGE SCALE GENOMIC DNA]</scope>
    <source>
        <strain evidence="3">Fred_18-Q3-R57-64_BAT3C.720</strain>
    </source>
</reference>
<dbReference type="GO" id="GO:0016878">
    <property type="term" value="F:acid-thiol ligase activity"/>
    <property type="evidence" value="ECO:0007669"/>
    <property type="project" value="UniProtKB-ARBA"/>
</dbReference>
<dbReference type="Gene3D" id="3.40.50.12780">
    <property type="entry name" value="N-terminal domain of ligase-like"/>
    <property type="match status" value="1"/>
</dbReference>
<dbReference type="InterPro" id="IPR025110">
    <property type="entry name" value="AMP-bd_C"/>
</dbReference>
<dbReference type="InterPro" id="IPR050237">
    <property type="entry name" value="ATP-dep_AMP-bd_enzyme"/>
</dbReference>
<accession>A0A935TCS8</accession>
<dbReference type="SUPFAM" id="SSF56801">
    <property type="entry name" value="Acetyl-CoA synthetase-like"/>
    <property type="match status" value="1"/>
</dbReference>